<dbReference type="Pfam" id="PF13193">
    <property type="entry name" value="AMP-binding_C"/>
    <property type="match status" value="1"/>
</dbReference>
<keyword evidence="3" id="KW-0597">Phosphoprotein</keyword>
<evidence type="ECO:0000313" key="6">
    <source>
        <dbReference type="EMBL" id="MDT0414308.1"/>
    </source>
</evidence>
<dbReference type="Gene3D" id="3.30.300.30">
    <property type="match status" value="1"/>
</dbReference>
<dbReference type="Pfam" id="PF00501">
    <property type="entry name" value="AMP-binding"/>
    <property type="match status" value="1"/>
</dbReference>
<feature type="compositionally biased region" description="Basic and acidic residues" evidence="4">
    <location>
        <begin position="87"/>
        <end position="96"/>
    </location>
</feature>
<dbReference type="InterPro" id="IPR036736">
    <property type="entry name" value="ACP-like_sf"/>
</dbReference>
<dbReference type="Gene3D" id="3.30.559.10">
    <property type="entry name" value="Chloramphenicol acetyltransferase-like domain"/>
    <property type="match status" value="1"/>
</dbReference>
<evidence type="ECO:0000256" key="1">
    <source>
        <dbReference type="ARBA" id="ARBA00001957"/>
    </source>
</evidence>
<evidence type="ECO:0000259" key="5">
    <source>
        <dbReference type="PROSITE" id="PS50075"/>
    </source>
</evidence>
<dbReference type="PANTHER" id="PTHR45527">
    <property type="entry name" value="NONRIBOSOMAL PEPTIDE SYNTHETASE"/>
    <property type="match status" value="1"/>
</dbReference>
<proteinExistence type="predicted"/>
<evidence type="ECO:0000313" key="7">
    <source>
        <dbReference type="Proteomes" id="UP001183607"/>
    </source>
</evidence>
<dbReference type="CDD" id="cd05930">
    <property type="entry name" value="A_NRPS"/>
    <property type="match status" value="1"/>
</dbReference>
<dbReference type="GO" id="GO:0017000">
    <property type="term" value="P:antibiotic biosynthetic process"/>
    <property type="evidence" value="ECO:0007669"/>
    <property type="project" value="UniProtKB-ARBA"/>
</dbReference>
<name>A0ABD5DZX1_9ACTN</name>
<dbReference type="InterPro" id="IPR045851">
    <property type="entry name" value="AMP-bd_C_sf"/>
</dbReference>
<dbReference type="AlphaFoldDB" id="A0ABD5DZX1"/>
<organism evidence="6 7">
    <name type="scientific">Streptomyces evansiae</name>
    <dbReference type="NCBI Taxonomy" id="3075535"/>
    <lineage>
        <taxon>Bacteria</taxon>
        <taxon>Bacillati</taxon>
        <taxon>Actinomycetota</taxon>
        <taxon>Actinomycetes</taxon>
        <taxon>Kitasatosporales</taxon>
        <taxon>Streptomycetaceae</taxon>
        <taxon>Streptomyces</taxon>
    </lineage>
</organism>
<dbReference type="InterPro" id="IPR025110">
    <property type="entry name" value="AMP-bd_C"/>
</dbReference>
<dbReference type="SMART" id="SM00823">
    <property type="entry name" value="PKS_PP"/>
    <property type="match status" value="1"/>
</dbReference>
<dbReference type="InterPro" id="IPR009081">
    <property type="entry name" value="PP-bd_ACP"/>
</dbReference>
<keyword evidence="2" id="KW-0596">Phosphopantetheine</keyword>
<dbReference type="EMBL" id="JAVRER010000002">
    <property type="protein sequence ID" value="MDT0414308.1"/>
    <property type="molecule type" value="Genomic_DNA"/>
</dbReference>
<dbReference type="InterPro" id="IPR029058">
    <property type="entry name" value="AB_hydrolase_fold"/>
</dbReference>
<comment type="cofactor">
    <cofactor evidence="1">
        <name>pantetheine 4'-phosphate</name>
        <dbReference type="ChEBI" id="CHEBI:47942"/>
    </cofactor>
</comment>
<dbReference type="PANTHER" id="PTHR45527:SF1">
    <property type="entry name" value="FATTY ACID SYNTHASE"/>
    <property type="match status" value="1"/>
</dbReference>
<protein>
    <submittedName>
        <fullName evidence="6">AMP-binding protein</fullName>
    </submittedName>
</protein>
<dbReference type="InterPro" id="IPR023213">
    <property type="entry name" value="CAT-like_dom_sf"/>
</dbReference>
<dbReference type="GO" id="GO:0008610">
    <property type="term" value="P:lipid biosynthetic process"/>
    <property type="evidence" value="ECO:0007669"/>
    <property type="project" value="UniProtKB-ARBA"/>
</dbReference>
<evidence type="ECO:0000256" key="2">
    <source>
        <dbReference type="ARBA" id="ARBA00022450"/>
    </source>
</evidence>
<feature type="domain" description="Carrier" evidence="5">
    <location>
        <begin position="1024"/>
        <end position="1099"/>
    </location>
</feature>
<comment type="caution">
    <text evidence="6">The sequence shown here is derived from an EMBL/GenBank/DDBJ whole genome shotgun (WGS) entry which is preliminary data.</text>
</comment>
<dbReference type="InterPro" id="IPR000873">
    <property type="entry name" value="AMP-dep_synth/lig_dom"/>
</dbReference>
<dbReference type="InterPro" id="IPR001242">
    <property type="entry name" value="Condensation_dom"/>
</dbReference>
<sequence>MSDPAYRDVPASEAQQGLWLLRSLGREPAPRCRTYRVVGDLDVAALAAAWRSLVDRHEGLRSALLARDGVPVRRVWERAGKRAFRLREGGRGKAAEGHQGPVADGGPDLVGVPTGARMTVTAFGPKEHRVHVAVPRAFADDDFLDRLVEELSELCAGKPIPAWAPGADAGAGVGADAGADAAGTDPETPETPETPKAPKAPEAPEAPETPEAAEALAWWVKTLTPLPSELPLPADHPRPERASGRWGEIHAPADARLGRAVAHCAEARGSDPFTVLLTAFQVLLHRYTGGDRVAVAVPVSSGTPGAGANVLILPADIAPGHRFEDVLDRGTATTAEAMARRDVPLARVLGALPVVRDARRVPLSEVVLDYRDRPRPVPSLPGAVVEPCPEHGGPAPADLVLRVDDGAGGPAFTLLYDADQYRPATARMILRQFRTLLRHSVRSPEVAVGELALDSPGRAARALGRADRRAEGGTPRHTTVEAIRRRAERDPDAVAVDGPDGTLTYRALQDAASRVAADLRAAGVRAGDAVVVRQPVGVRQYAALLGVLAAGAHVSWSGTADSGDRGRAVLEALKPAAMLVAAGTAAPDAADASPAHAEGAHASGHDELVDWYRATIGGRVVTIAEPGPAPARSALPAPPRLTDRAYVAFTSGTTGVPKGIAHQHGTLAQFAAWMATEFEIGPGVRVAQWVAAEHDPALAETFAALGSGATLCPVPAKIRANPERLLDWLAAERVGVLQTVPSFARELLRVLTERRSAEGLGTLRVLLLMGEALPGELAEGLLNALPLVRLANLYGPTETVAATWYPVRRGRPPRGVRAATAPPPPAQIPIGHPIPGRGVLVVDPSGRVCPAGVTGELVVTGPYVADGYLGVHDHAAFTRLPHTDAPCYRTGDLARRRPDGTLEYRGRKDSQVKLYGSRLELTDVEAALGGHPAVADCAVLANADRDGLATRLVICVVPRHRPDGTPEGSPSEWRAHLRRRFGRSLLPALYRTLDRLPRTVTGKVDRPRLAREVAAAERDAVARRPAPGTETELAALWTDVLGTPPSHADQGFFAAGGTSLLVPRLLHQIRQHFAADVTAPQFYAHQSLAALAALVDRIR</sequence>
<gene>
    <name evidence="6" type="ORF">RM574_02290</name>
</gene>
<dbReference type="SUPFAM" id="SSF52777">
    <property type="entry name" value="CoA-dependent acyltransferases"/>
    <property type="match status" value="2"/>
</dbReference>
<feature type="region of interest" description="Disordered" evidence="4">
    <location>
        <begin position="87"/>
        <end position="108"/>
    </location>
</feature>
<dbReference type="SUPFAM" id="SSF56801">
    <property type="entry name" value="Acetyl-CoA synthetase-like"/>
    <property type="match status" value="1"/>
</dbReference>
<dbReference type="SUPFAM" id="SSF47336">
    <property type="entry name" value="ACP-like"/>
    <property type="match status" value="1"/>
</dbReference>
<dbReference type="InterPro" id="IPR020806">
    <property type="entry name" value="PKS_PP-bd"/>
</dbReference>
<evidence type="ECO:0000256" key="3">
    <source>
        <dbReference type="ARBA" id="ARBA00022553"/>
    </source>
</evidence>
<dbReference type="Pfam" id="PF00668">
    <property type="entry name" value="Condensation"/>
    <property type="match status" value="1"/>
</dbReference>
<dbReference type="InterPro" id="IPR020845">
    <property type="entry name" value="AMP-binding_CS"/>
</dbReference>
<evidence type="ECO:0000256" key="4">
    <source>
        <dbReference type="SAM" id="MobiDB-lite"/>
    </source>
</evidence>
<dbReference type="InterPro" id="IPR042099">
    <property type="entry name" value="ANL_N_sf"/>
</dbReference>
<dbReference type="PROSITE" id="PS50075">
    <property type="entry name" value="CARRIER"/>
    <property type="match status" value="1"/>
</dbReference>
<dbReference type="Pfam" id="PF00550">
    <property type="entry name" value="PP-binding"/>
    <property type="match status" value="1"/>
</dbReference>
<dbReference type="RefSeq" id="WP_311676562.1">
    <property type="nucleotide sequence ID" value="NZ_JAVRER010000002.1"/>
</dbReference>
<dbReference type="PROSITE" id="PS00455">
    <property type="entry name" value="AMP_BINDING"/>
    <property type="match status" value="1"/>
</dbReference>
<dbReference type="Gene3D" id="3.40.50.1820">
    <property type="entry name" value="alpha/beta hydrolase"/>
    <property type="match status" value="1"/>
</dbReference>
<dbReference type="Proteomes" id="UP001183607">
    <property type="component" value="Unassembled WGS sequence"/>
</dbReference>
<accession>A0ABD5DZX1</accession>
<dbReference type="Gene3D" id="3.30.559.30">
    <property type="entry name" value="Nonribosomal peptide synthetase, condensation domain"/>
    <property type="match status" value="1"/>
</dbReference>
<dbReference type="Gene3D" id="3.40.50.12780">
    <property type="entry name" value="N-terminal domain of ligase-like"/>
    <property type="match status" value="1"/>
</dbReference>
<reference evidence="7" key="1">
    <citation type="submission" date="2023-07" db="EMBL/GenBank/DDBJ databases">
        <title>30 novel species of actinomycetes from the DSMZ collection.</title>
        <authorList>
            <person name="Nouioui I."/>
        </authorList>
    </citation>
    <scope>NUCLEOTIDE SEQUENCE [LARGE SCALE GENOMIC DNA]</scope>
    <source>
        <strain evidence="7">DSM 41982</strain>
    </source>
</reference>
<feature type="region of interest" description="Disordered" evidence="4">
    <location>
        <begin position="167"/>
        <end position="211"/>
    </location>
</feature>